<dbReference type="AlphaFoldDB" id="A0A1X7JIW9"/>
<sequence length="129" mass="15053">MQQPQERPAIPSIQKEIGTKEIEAFQNTTLRPIIKQLHALLLAHFSSLLLKRKGHYFKIADDQKGGYIHSIFQTEQLYKSELKGMIIGNFTSNEYQTYRRISTLIDKRIYSIVEERISTNQSELIDLRT</sequence>
<proteinExistence type="predicted"/>
<gene>
    <name evidence="1" type="ORF">SAMN05661096_01614</name>
</gene>
<keyword evidence="2" id="KW-1185">Reference proteome</keyword>
<organism evidence="1 2">
    <name type="scientific">Marivirga sericea</name>
    <dbReference type="NCBI Taxonomy" id="1028"/>
    <lineage>
        <taxon>Bacteria</taxon>
        <taxon>Pseudomonadati</taxon>
        <taxon>Bacteroidota</taxon>
        <taxon>Cytophagia</taxon>
        <taxon>Cytophagales</taxon>
        <taxon>Marivirgaceae</taxon>
        <taxon>Marivirga</taxon>
    </lineage>
</organism>
<evidence type="ECO:0000313" key="1">
    <source>
        <dbReference type="EMBL" id="SMG27504.1"/>
    </source>
</evidence>
<name>A0A1X7JIW9_9BACT</name>
<dbReference type="EMBL" id="FXAW01000003">
    <property type="protein sequence ID" value="SMG27504.1"/>
    <property type="molecule type" value="Genomic_DNA"/>
</dbReference>
<dbReference type="RefSeq" id="WP_085516553.1">
    <property type="nucleotide sequence ID" value="NZ_FXAW01000003.1"/>
</dbReference>
<reference evidence="2" key="1">
    <citation type="submission" date="2017-04" db="EMBL/GenBank/DDBJ databases">
        <authorList>
            <person name="Varghese N."/>
            <person name="Submissions S."/>
        </authorList>
    </citation>
    <scope>NUCLEOTIDE SEQUENCE [LARGE SCALE GENOMIC DNA]</scope>
    <source>
        <strain evidence="2">DSM 4125</strain>
    </source>
</reference>
<dbReference type="Proteomes" id="UP000193804">
    <property type="component" value="Unassembled WGS sequence"/>
</dbReference>
<accession>A0A1X7JIW9</accession>
<evidence type="ECO:0000313" key="2">
    <source>
        <dbReference type="Proteomes" id="UP000193804"/>
    </source>
</evidence>
<dbReference type="OrthoDB" id="1271679at2"/>
<dbReference type="STRING" id="1028.SAMN05661096_01614"/>
<protein>
    <submittedName>
        <fullName evidence="1">Uncharacterized protein</fullName>
    </submittedName>
</protein>